<feature type="transmembrane region" description="Helical" evidence="6">
    <location>
        <begin position="172"/>
        <end position="190"/>
    </location>
</feature>
<dbReference type="RefSeq" id="WP_209365204.1">
    <property type="nucleotide sequence ID" value="NZ_CP046956.1"/>
</dbReference>
<feature type="transmembrane region" description="Helical" evidence="6">
    <location>
        <begin position="231"/>
        <end position="248"/>
    </location>
</feature>
<feature type="transmembrane region" description="Helical" evidence="6">
    <location>
        <begin position="12"/>
        <end position="30"/>
    </location>
</feature>
<organism evidence="7 8">
    <name type="scientific">Sediminibacillus dalangtanensis</name>
    <dbReference type="NCBI Taxonomy" id="2729421"/>
    <lineage>
        <taxon>Bacteria</taxon>
        <taxon>Bacillati</taxon>
        <taxon>Bacillota</taxon>
        <taxon>Bacilli</taxon>
        <taxon>Bacillales</taxon>
        <taxon>Bacillaceae</taxon>
        <taxon>Sediminibacillus</taxon>
    </lineage>
</organism>
<dbReference type="Pfam" id="PF01594">
    <property type="entry name" value="AI-2E_transport"/>
    <property type="match status" value="1"/>
</dbReference>
<feature type="transmembrane region" description="Helical" evidence="6">
    <location>
        <begin position="36"/>
        <end position="53"/>
    </location>
</feature>
<evidence type="ECO:0000256" key="1">
    <source>
        <dbReference type="ARBA" id="ARBA00004141"/>
    </source>
</evidence>
<comment type="similarity">
    <text evidence="2">Belongs to the autoinducer-2 exporter (AI-2E) (TC 2.A.86) family.</text>
</comment>
<feature type="transmembrane region" description="Helical" evidence="6">
    <location>
        <begin position="315"/>
        <end position="335"/>
    </location>
</feature>
<dbReference type="EMBL" id="CP046956">
    <property type="protein sequence ID" value="QTN00056.1"/>
    <property type="molecule type" value="Genomic_DNA"/>
</dbReference>
<accession>A0ABX7VWS1</accession>
<dbReference type="NCBIfam" id="TIGR02872">
    <property type="entry name" value="spore_ytvI"/>
    <property type="match status" value="1"/>
</dbReference>
<reference evidence="7 8" key="1">
    <citation type="submission" date="2019-12" db="EMBL/GenBank/DDBJ databases">
        <title>The whole genome sequencing of a strain isolated from a Mars analog, Dalangtan Playa.</title>
        <authorList>
            <person name="Huang T."/>
        </authorList>
    </citation>
    <scope>NUCLEOTIDE SEQUENCE [LARGE SCALE GENOMIC DNA]</scope>
    <source>
        <strain evidence="7 8">DP4-553-S</strain>
    </source>
</reference>
<dbReference type="Proteomes" id="UP000665043">
    <property type="component" value="Chromosome"/>
</dbReference>
<evidence type="ECO:0000313" key="7">
    <source>
        <dbReference type="EMBL" id="QTN00056.1"/>
    </source>
</evidence>
<keyword evidence="3 6" id="KW-0812">Transmembrane</keyword>
<sequence length="368" mass="40937">MSTTLLYRWLRFILVIVCTFIGAIVLYYVAKYTYPFVIAVLIAIMLNPVISVLERLTKLPRAVSVVLVLAGFLVLVSSLVAILIVELINGTSFLAAKIPGQFKELIRFTEEFSSYYLGPVYEKMNGLVDMLEPSQQDLVTGQLKELGEDIAAAGALVIQHLLQAISQSLIRLPSYFSIWLFSLLGTFFICKDWYKLKAAFFRFLPSSFTTSTSTLYLGLKQAFLGYLKAQLLLIFITFLLVWTGLLLLKIDYALTVAFITALIDLLPYVGTGIIFLPWIVYVFFTGNYSLTIGLAVLYGVVVIQRQISEPKILSANIGVNPLAMLVCLFVGFQLFGLWGLIAGPVVLVLLTTFIKSGLLNQLWGFVKG</sequence>
<feature type="transmembrane region" description="Helical" evidence="6">
    <location>
        <begin position="286"/>
        <end position="303"/>
    </location>
</feature>
<evidence type="ECO:0000313" key="8">
    <source>
        <dbReference type="Proteomes" id="UP000665043"/>
    </source>
</evidence>
<dbReference type="InterPro" id="IPR002549">
    <property type="entry name" value="AI-2E-like"/>
</dbReference>
<comment type="subcellular location">
    <subcellularLocation>
        <location evidence="1">Membrane</location>
        <topology evidence="1">Multi-pass membrane protein</topology>
    </subcellularLocation>
</comment>
<feature type="transmembrane region" description="Helical" evidence="6">
    <location>
        <begin position="255"/>
        <end position="280"/>
    </location>
</feature>
<keyword evidence="4 6" id="KW-1133">Transmembrane helix</keyword>
<keyword evidence="5 6" id="KW-0472">Membrane</keyword>
<feature type="transmembrane region" description="Helical" evidence="6">
    <location>
        <begin position="199"/>
        <end position="219"/>
    </location>
</feature>
<name>A0ABX7VWS1_9BACI</name>
<evidence type="ECO:0000256" key="4">
    <source>
        <dbReference type="ARBA" id="ARBA00022989"/>
    </source>
</evidence>
<evidence type="ECO:0000256" key="2">
    <source>
        <dbReference type="ARBA" id="ARBA00009773"/>
    </source>
</evidence>
<evidence type="ECO:0000256" key="3">
    <source>
        <dbReference type="ARBA" id="ARBA00022692"/>
    </source>
</evidence>
<dbReference type="PANTHER" id="PTHR21716">
    <property type="entry name" value="TRANSMEMBRANE PROTEIN"/>
    <property type="match status" value="1"/>
</dbReference>
<evidence type="ECO:0000256" key="6">
    <source>
        <dbReference type="SAM" id="Phobius"/>
    </source>
</evidence>
<gene>
    <name evidence="7" type="primary">ytvI</name>
    <name evidence="7" type="ORF">ERJ70_12575</name>
</gene>
<proteinExistence type="inferred from homology"/>
<dbReference type="PANTHER" id="PTHR21716:SF68">
    <property type="entry name" value="TRANSPORT PROTEIN YTVI-RELATED"/>
    <property type="match status" value="1"/>
</dbReference>
<protein>
    <submittedName>
        <fullName evidence="7">Sporulation integral membrane protein YtvI</fullName>
    </submittedName>
</protein>
<dbReference type="InterPro" id="IPR014227">
    <property type="entry name" value="YtvI-like"/>
</dbReference>
<feature type="transmembrane region" description="Helical" evidence="6">
    <location>
        <begin position="341"/>
        <end position="366"/>
    </location>
</feature>
<keyword evidence="8" id="KW-1185">Reference proteome</keyword>
<feature type="transmembrane region" description="Helical" evidence="6">
    <location>
        <begin position="65"/>
        <end position="85"/>
    </location>
</feature>
<evidence type="ECO:0000256" key="5">
    <source>
        <dbReference type="ARBA" id="ARBA00023136"/>
    </source>
</evidence>